<dbReference type="InterPro" id="IPR005511">
    <property type="entry name" value="SMP-30"/>
</dbReference>
<dbReference type="EC" id="3.1.1.17" evidence="5"/>
<evidence type="ECO:0000256" key="1">
    <source>
        <dbReference type="ARBA" id="ARBA00022801"/>
    </source>
</evidence>
<dbReference type="RefSeq" id="WP_175171141.1">
    <property type="nucleotide sequence ID" value="NZ_CADIJQ010000009.1"/>
</dbReference>
<dbReference type="GO" id="GO:0046872">
    <property type="term" value="F:metal ion binding"/>
    <property type="evidence" value="ECO:0007669"/>
    <property type="project" value="UniProtKB-KW"/>
</dbReference>
<feature type="binding site" evidence="3">
    <location>
        <position position="235"/>
    </location>
    <ligand>
        <name>a divalent metal cation</name>
        <dbReference type="ChEBI" id="CHEBI:60240"/>
    </ligand>
</feature>
<sequence length="312" mass="34437">MWEPSQRYPDPAIRTLAPQFEKYHLLSAAVERLATGCRWAEGPVWFGDGRYLLWSDVPNDRILRWDEISNSVHAYRAPSNHANGNTRDRQGRLITCEHRTRRVTRTEHDGRITVLADSHAGRPLNSPNDVVVKSDGSIWFTDPPFGIVGHYQGEPARQELPANIYRIDGASGDLTVVAEGVNGPNGLAFSPDEKLLYVIESRARPRNILVFQVQDDGVTLSRPDVLLNAGSGTPDGFRVDVDGNLWCGWGMGTEELDGVRIFSPDGEAIGHIALPERCANLCFGGTHRNRLFMASCTSIYSLYVNTQGAPGG</sequence>
<comment type="cofactor">
    <cofactor evidence="3">
        <name>Zn(2+)</name>
        <dbReference type="ChEBI" id="CHEBI:29105"/>
    </cofactor>
    <text evidence="3">Binds 1 divalent metal cation per subunit.</text>
</comment>
<dbReference type="Gene3D" id="2.120.10.30">
    <property type="entry name" value="TolB, C-terminal domain"/>
    <property type="match status" value="1"/>
</dbReference>
<reference evidence="5 6" key="1">
    <citation type="submission" date="2020-04" db="EMBL/GenBank/DDBJ databases">
        <authorList>
            <person name="De Canck E."/>
        </authorList>
    </citation>
    <scope>NUCLEOTIDE SEQUENCE [LARGE SCALE GENOMIC DNA]</scope>
    <source>
        <strain evidence="5 6">LMG 3441</strain>
    </source>
</reference>
<evidence type="ECO:0000256" key="3">
    <source>
        <dbReference type="PIRSR" id="PIRSR605511-2"/>
    </source>
</evidence>
<dbReference type="AlphaFoldDB" id="A0A6S7AQE0"/>
<dbReference type="PANTHER" id="PTHR47572:SF4">
    <property type="entry name" value="LACTONASE DRP35"/>
    <property type="match status" value="1"/>
</dbReference>
<feature type="binding site" evidence="3">
    <location>
        <position position="185"/>
    </location>
    <ligand>
        <name>a divalent metal cation</name>
        <dbReference type="ChEBI" id="CHEBI:60240"/>
    </ligand>
</feature>
<dbReference type="GO" id="GO:0004341">
    <property type="term" value="F:gluconolactonase activity"/>
    <property type="evidence" value="ECO:0007669"/>
    <property type="project" value="UniProtKB-EC"/>
</dbReference>
<organism evidence="5 6">
    <name type="scientific">Achromobacter kerstersii</name>
    <dbReference type="NCBI Taxonomy" id="1353890"/>
    <lineage>
        <taxon>Bacteria</taxon>
        <taxon>Pseudomonadati</taxon>
        <taxon>Pseudomonadota</taxon>
        <taxon>Betaproteobacteria</taxon>
        <taxon>Burkholderiales</taxon>
        <taxon>Alcaligenaceae</taxon>
        <taxon>Achromobacter</taxon>
    </lineage>
</organism>
<dbReference type="Pfam" id="PF08450">
    <property type="entry name" value="SGL"/>
    <property type="match status" value="1"/>
</dbReference>
<proteinExistence type="predicted"/>
<dbReference type="EMBL" id="CADIJQ010000009">
    <property type="protein sequence ID" value="CAB3731158.1"/>
    <property type="molecule type" value="Genomic_DNA"/>
</dbReference>
<dbReference type="Proteomes" id="UP000494269">
    <property type="component" value="Unassembled WGS sequence"/>
</dbReference>
<dbReference type="InterPro" id="IPR013658">
    <property type="entry name" value="SGL"/>
</dbReference>
<feature type="binding site" evidence="3">
    <location>
        <position position="128"/>
    </location>
    <ligand>
        <name>substrate</name>
    </ligand>
</feature>
<protein>
    <submittedName>
        <fullName evidence="5">Gluconolactonase</fullName>
        <ecNumber evidence="5">3.1.1.17</ecNumber>
    </submittedName>
</protein>
<dbReference type="PANTHER" id="PTHR47572">
    <property type="entry name" value="LIPOPROTEIN-RELATED"/>
    <property type="match status" value="1"/>
</dbReference>
<feature type="domain" description="SMP-30/Gluconolactonase/LRE-like region" evidence="4">
    <location>
        <begin position="39"/>
        <end position="296"/>
    </location>
</feature>
<evidence type="ECO:0000313" key="5">
    <source>
        <dbReference type="EMBL" id="CAB3731158.1"/>
    </source>
</evidence>
<feature type="active site" description="Proton donor/acceptor" evidence="2">
    <location>
        <position position="235"/>
    </location>
</feature>
<gene>
    <name evidence="5" type="primary">gnl_2</name>
    <name evidence="5" type="ORF">LMG3441_04679</name>
</gene>
<evidence type="ECO:0000259" key="4">
    <source>
        <dbReference type="Pfam" id="PF08450"/>
    </source>
</evidence>
<dbReference type="PRINTS" id="PR01790">
    <property type="entry name" value="SMP30FAMILY"/>
</dbReference>
<dbReference type="SUPFAM" id="SSF63829">
    <property type="entry name" value="Calcium-dependent phosphotriesterase"/>
    <property type="match status" value="1"/>
</dbReference>
<accession>A0A6S7AQE0</accession>
<evidence type="ECO:0000313" key="6">
    <source>
        <dbReference type="Proteomes" id="UP000494269"/>
    </source>
</evidence>
<feature type="binding site" evidence="3">
    <location>
        <position position="41"/>
    </location>
    <ligand>
        <name>a divalent metal cation</name>
        <dbReference type="ChEBI" id="CHEBI:60240"/>
    </ligand>
</feature>
<evidence type="ECO:0000256" key="2">
    <source>
        <dbReference type="PIRSR" id="PIRSR605511-1"/>
    </source>
</evidence>
<dbReference type="InterPro" id="IPR011042">
    <property type="entry name" value="6-blade_b-propeller_TolB-like"/>
</dbReference>
<dbReference type="InterPro" id="IPR051262">
    <property type="entry name" value="SMP-30/CGR1_Lactonase"/>
</dbReference>
<keyword evidence="3" id="KW-0862">Zinc</keyword>
<keyword evidence="3" id="KW-0479">Metal-binding</keyword>
<name>A0A6S7AQE0_9BURK</name>
<keyword evidence="1 5" id="KW-0378">Hydrolase</keyword>
<keyword evidence="6" id="KW-1185">Reference proteome</keyword>